<dbReference type="PANTHER" id="PTHR24173:SF74">
    <property type="entry name" value="ANKYRIN REPEAT DOMAIN-CONTAINING PROTEIN 16"/>
    <property type="match status" value="1"/>
</dbReference>
<feature type="signal peptide" evidence="4">
    <location>
        <begin position="1"/>
        <end position="23"/>
    </location>
</feature>
<proteinExistence type="predicted"/>
<keyword evidence="4" id="KW-0732">Signal</keyword>
<accession>A0A1V4HT14</accession>
<evidence type="ECO:0000256" key="3">
    <source>
        <dbReference type="PROSITE-ProRule" id="PRU00023"/>
    </source>
</evidence>
<dbReference type="RefSeq" id="WP_079409074.1">
    <property type="nucleotide sequence ID" value="NZ_MBTG01000001.1"/>
</dbReference>
<dbReference type="STRING" id="1469647.BC351_02240"/>
<dbReference type="PANTHER" id="PTHR24173">
    <property type="entry name" value="ANKYRIN REPEAT CONTAINING"/>
    <property type="match status" value="1"/>
</dbReference>
<dbReference type="PROSITE" id="PS50088">
    <property type="entry name" value="ANK_REPEAT"/>
    <property type="match status" value="2"/>
</dbReference>
<dbReference type="OrthoDB" id="5622506at2"/>
<protein>
    <submittedName>
        <fullName evidence="5">Uncharacterized protein</fullName>
    </submittedName>
</protein>
<dbReference type="InterPro" id="IPR002110">
    <property type="entry name" value="Ankyrin_rpt"/>
</dbReference>
<dbReference type="SMART" id="SM00248">
    <property type="entry name" value="ANK"/>
    <property type="match status" value="4"/>
</dbReference>
<evidence type="ECO:0000313" key="5">
    <source>
        <dbReference type="EMBL" id="OPH62079.1"/>
    </source>
</evidence>
<gene>
    <name evidence="5" type="ORF">BC351_02240</name>
</gene>
<dbReference type="EMBL" id="MBTG01000001">
    <property type="protein sequence ID" value="OPH62079.1"/>
    <property type="molecule type" value="Genomic_DNA"/>
</dbReference>
<keyword evidence="2 3" id="KW-0040">ANK repeat</keyword>
<organism evidence="5 6">
    <name type="scientific">Paenibacillus ferrarius</name>
    <dbReference type="NCBI Taxonomy" id="1469647"/>
    <lineage>
        <taxon>Bacteria</taxon>
        <taxon>Bacillati</taxon>
        <taxon>Bacillota</taxon>
        <taxon>Bacilli</taxon>
        <taxon>Bacillales</taxon>
        <taxon>Paenibacillaceae</taxon>
        <taxon>Paenibacillus</taxon>
    </lineage>
</organism>
<sequence length="313" mass="33947">MKARGLVLLNVMFLLLSSCTGKDNSSFTIAATPTTSVPIAVVEPSPTNKIEDLEKIANQILSPAVNNNNTEIARLMDSVNSPAALNSLFFQVILERIKYHIDLDVEPIVQMFQNHKADVNAIDARMKQSLIVASACTVGDFVKPLILAGADVNPPADPYKPTPLSCVSSRRNPELVRFLLEHGARLDIPNPLLSAMRPFGHSNFQEENIEIVKLLIEAGAAVNDKDNNGNTPLALAAMYNQKELVTYLIDHGAHVNVKNNDGRTPLIEAVEAVEGAKSEDDVLEVVKIMLQAGADPKTIPDRNGNTALENFAP</sequence>
<dbReference type="Proteomes" id="UP000190626">
    <property type="component" value="Unassembled WGS sequence"/>
</dbReference>
<evidence type="ECO:0000256" key="4">
    <source>
        <dbReference type="SAM" id="SignalP"/>
    </source>
</evidence>
<dbReference type="Pfam" id="PF12796">
    <property type="entry name" value="Ank_2"/>
    <property type="match status" value="1"/>
</dbReference>
<dbReference type="SUPFAM" id="SSF48403">
    <property type="entry name" value="Ankyrin repeat"/>
    <property type="match status" value="1"/>
</dbReference>
<name>A0A1V4HT14_9BACL</name>
<dbReference type="Gene3D" id="1.25.40.20">
    <property type="entry name" value="Ankyrin repeat-containing domain"/>
    <property type="match status" value="2"/>
</dbReference>
<feature type="repeat" description="ANK" evidence="3">
    <location>
        <begin position="228"/>
        <end position="260"/>
    </location>
</feature>
<keyword evidence="1" id="KW-0677">Repeat</keyword>
<dbReference type="Pfam" id="PF00023">
    <property type="entry name" value="Ank"/>
    <property type="match status" value="1"/>
</dbReference>
<dbReference type="PROSITE" id="PS51257">
    <property type="entry name" value="PROKAR_LIPOPROTEIN"/>
    <property type="match status" value="1"/>
</dbReference>
<feature type="repeat" description="ANK" evidence="3">
    <location>
        <begin position="159"/>
        <end position="191"/>
    </location>
</feature>
<evidence type="ECO:0000256" key="1">
    <source>
        <dbReference type="ARBA" id="ARBA00022737"/>
    </source>
</evidence>
<feature type="chain" id="PRO_5038466236" evidence="4">
    <location>
        <begin position="24"/>
        <end position="313"/>
    </location>
</feature>
<keyword evidence="6" id="KW-1185">Reference proteome</keyword>
<evidence type="ECO:0000256" key="2">
    <source>
        <dbReference type="ARBA" id="ARBA00023043"/>
    </source>
</evidence>
<dbReference type="PROSITE" id="PS50297">
    <property type="entry name" value="ANK_REP_REGION"/>
    <property type="match status" value="1"/>
</dbReference>
<reference evidence="6" key="1">
    <citation type="submission" date="2016-07" db="EMBL/GenBank/DDBJ databases">
        <authorList>
            <person name="Florea S."/>
            <person name="Webb J.S."/>
            <person name="Jaromczyk J."/>
            <person name="Schardl C.L."/>
        </authorList>
    </citation>
    <scope>NUCLEOTIDE SEQUENCE [LARGE SCALE GENOMIC DNA]</scope>
    <source>
        <strain evidence="6">CY1</strain>
    </source>
</reference>
<evidence type="ECO:0000313" key="6">
    <source>
        <dbReference type="Proteomes" id="UP000190626"/>
    </source>
</evidence>
<comment type="caution">
    <text evidence="5">The sequence shown here is derived from an EMBL/GenBank/DDBJ whole genome shotgun (WGS) entry which is preliminary data.</text>
</comment>
<dbReference type="InterPro" id="IPR036770">
    <property type="entry name" value="Ankyrin_rpt-contain_sf"/>
</dbReference>
<dbReference type="AlphaFoldDB" id="A0A1V4HT14"/>